<reference evidence="5 6" key="1">
    <citation type="submission" date="2021-03" db="EMBL/GenBank/DDBJ databases">
        <authorList>
            <person name="So Y."/>
        </authorList>
    </citation>
    <scope>NUCLEOTIDE SEQUENCE [LARGE SCALE GENOMIC DNA]</scope>
    <source>
        <strain evidence="5 6">SSH11</strain>
    </source>
</reference>
<dbReference type="InterPro" id="IPR029787">
    <property type="entry name" value="Nucleotide_cyclase"/>
</dbReference>
<keyword evidence="3" id="KW-0812">Transmembrane</keyword>
<dbReference type="PANTHER" id="PTHR45138:SF9">
    <property type="entry name" value="DIGUANYLATE CYCLASE DGCM-RELATED"/>
    <property type="match status" value="1"/>
</dbReference>
<dbReference type="EMBL" id="JAGIZB010000007">
    <property type="protein sequence ID" value="MBP0444994.1"/>
    <property type="molecule type" value="Genomic_DNA"/>
</dbReference>
<dbReference type="InterPro" id="IPR043128">
    <property type="entry name" value="Rev_trsase/Diguanyl_cyclase"/>
</dbReference>
<keyword evidence="6" id="KW-1185">Reference proteome</keyword>
<dbReference type="CDD" id="cd12914">
    <property type="entry name" value="PDC1_DGC_like"/>
    <property type="match status" value="1"/>
</dbReference>
<dbReference type="GO" id="GO:0052621">
    <property type="term" value="F:diguanylate cyclase activity"/>
    <property type="evidence" value="ECO:0007669"/>
    <property type="project" value="UniProtKB-EC"/>
</dbReference>
<evidence type="ECO:0000313" key="6">
    <source>
        <dbReference type="Proteomes" id="UP000681594"/>
    </source>
</evidence>
<dbReference type="CDD" id="cd01949">
    <property type="entry name" value="GGDEF"/>
    <property type="match status" value="1"/>
</dbReference>
<name>A0ABS4ADB2_9PROT</name>
<dbReference type="PANTHER" id="PTHR45138">
    <property type="entry name" value="REGULATORY COMPONENTS OF SENSORY TRANSDUCTION SYSTEM"/>
    <property type="match status" value="1"/>
</dbReference>
<evidence type="ECO:0000256" key="2">
    <source>
        <dbReference type="ARBA" id="ARBA00034247"/>
    </source>
</evidence>
<evidence type="ECO:0000256" key="1">
    <source>
        <dbReference type="ARBA" id="ARBA00012528"/>
    </source>
</evidence>
<evidence type="ECO:0000313" key="5">
    <source>
        <dbReference type="EMBL" id="MBP0444994.1"/>
    </source>
</evidence>
<dbReference type="InterPro" id="IPR050469">
    <property type="entry name" value="Diguanylate_Cyclase"/>
</dbReference>
<evidence type="ECO:0000259" key="4">
    <source>
        <dbReference type="PROSITE" id="PS50887"/>
    </source>
</evidence>
<dbReference type="SMART" id="SM00267">
    <property type="entry name" value="GGDEF"/>
    <property type="match status" value="1"/>
</dbReference>
<gene>
    <name evidence="5" type="ORF">J8J14_09390</name>
</gene>
<evidence type="ECO:0000256" key="3">
    <source>
        <dbReference type="SAM" id="Phobius"/>
    </source>
</evidence>
<comment type="catalytic activity">
    <reaction evidence="2">
        <text>2 GTP = 3',3'-c-di-GMP + 2 diphosphate</text>
        <dbReference type="Rhea" id="RHEA:24898"/>
        <dbReference type="ChEBI" id="CHEBI:33019"/>
        <dbReference type="ChEBI" id="CHEBI:37565"/>
        <dbReference type="ChEBI" id="CHEBI:58805"/>
        <dbReference type="EC" id="2.7.7.65"/>
    </reaction>
</comment>
<keyword evidence="3" id="KW-0472">Membrane</keyword>
<dbReference type="Proteomes" id="UP000681594">
    <property type="component" value="Unassembled WGS sequence"/>
</dbReference>
<dbReference type="EC" id="2.7.7.65" evidence="1"/>
<dbReference type="RefSeq" id="WP_209379237.1">
    <property type="nucleotide sequence ID" value="NZ_JAGIZB010000007.1"/>
</dbReference>
<dbReference type="Gene3D" id="3.30.70.270">
    <property type="match status" value="1"/>
</dbReference>
<proteinExistence type="predicted"/>
<comment type="caution">
    <text evidence="5">The sequence shown here is derived from an EMBL/GenBank/DDBJ whole genome shotgun (WGS) entry which is preliminary data.</text>
</comment>
<dbReference type="PROSITE" id="PS50887">
    <property type="entry name" value="GGDEF"/>
    <property type="match status" value="1"/>
</dbReference>
<accession>A0ABS4ADB2</accession>
<dbReference type="Gene3D" id="3.30.450.20">
    <property type="entry name" value="PAS domain"/>
    <property type="match status" value="1"/>
</dbReference>
<dbReference type="SUPFAM" id="SSF55073">
    <property type="entry name" value="Nucleotide cyclase"/>
    <property type="match status" value="1"/>
</dbReference>
<organism evidence="5 6">
    <name type="scientific">Pararoseomonas baculiformis</name>
    <dbReference type="NCBI Taxonomy" id="2820812"/>
    <lineage>
        <taxon>Bacteria</taxon>
        <taxon>Pseudomonadati</taxon>
        <taxon>Pseudomonadota</taxon>
        <taxon>Alphaproteobacteria</taxon>
        <taxon>Acetobacterales</taxon>
        <taxon>Acetobacteraceae</taxon>
        <taxon>Pararoseomonas</taxon>
    </lineage>
</organism>
<sequence length="518" mass="54470">MSSKARFPAGWRQGAAVAAVCAMLGFAASASFLLAERQRLLAEAGEQLQTYAGVMATRLDSSLSQWAHDVRLLTRFETFEREPPEPRAARRLLEDLQTRSPTFSWIGFAGGDGRVIAATGGLLEGADVSARPWFAPGLNGLHLGDVHPAVLLAKLLPVERGGGEGAYFVDAAAPVHSPDGRVLGVIAGHLTWRWVESVRDELVSVAPRHPVPVLRVLAADGAVLLGPERGSGQRLAGLQPEPGRGWREETLPGQDPTLLGFGKAEGVPGQPSLGWVVVAEADRATVLAGLWPLGLFLGFGTMAIAGLGGLLATWNANRMGSAVRRLIGAGQGDLTARIEWLRDQAFRDPLTGLLNRAGFEAWQKAEPALASSCAVVALDLDGFKPINDRYGHAAGDDVLRGIGAWFRDNLRDADVAVRMGGDEFILCLPGPQDKVATAAREVSTRLDAMLRAGVETASGPLALGCSAGVALIPQEAATMVDAIALADAALYEVKRSKPKRSVADGGAQVGIAIRSNAA</sequence>
<keyword evidence="5" id="KW-0808">Transferase</keyword>
<feature type="transmembrane region" description="Helical" evidence="3">
    <location>
        <begin position="290"/>
        <end position="314"/>
    </location>
</feature>
<protein>
    <recommendedName>
        <fullName evidence="1">diguanylate cyclase</fullName>
        <ecNumber evidence="1">2.7.7.65</ecNumber>
    </recommendedName>
</protein>
<keyword evidence="3" id="KW-1133">Transmembrane helix</keyword>
<dbReference type="Pfam" id="PF00990">
    <property type="entry name" value="GGDEF"/>
    <property type="match status" value="1"/>
</dbReference>
<dbReference type="InterPro" id="IPR000160">
    <property type="entry name" value="GGDEF_dom"/>
</dbReference>
<feature type="domain" description="GGDEF" evidence="4">
    <location>
        <begin position="371"/>
        <end position="514"/>
    </location>
</feature>
<keyword evidence="5" id="KW-0548">Nucleotidyltransferase</keyword>
<dbReference type="NCBIfam" id="TIGR00254">
    <property type="entry name" value="GGDEF"/>
    <property type="match status" value="1"/>
</dbReference>